<protein>
    <submittedName>
        <fullName evidence="1">Uncharacterized protein</fullName>
    </submittedName>
</protein>
<dbReference type="PANTHER" id="PTHR33103:SF122">
    <property type="entry name" value="DUF674 DOMAIN-CONTAINING PROTEIN"/>
    <property type="match status" value="1"/>
</dbReference>
<reference evidence="2" key="1">
    <citation type="journal article" date="2013" name="Nature">
        <title>Draft genome of the wheat A-genome progenitor Triticum urartu.</title>
        <authorList>
            <person name="Ling H.Q."/>
            <person name="Zhao S."/>
            <person name="Liu D."/>
            <person name="Wang J."/>
            <person name="Sun H."/>
            <person name="Zhang C."/>
            <person name="Fan H."/>
            <person name="Li D."/>
            <person name="Dong L."/>
            <person name="Tao Y."/>
            <person name="Gao C."/>
            <person name="Wu H."/>
            <person name="Li Y."/>
            <person name="Cui Y."/>
            <person name="Guo X."/>
            <person name="Zheng S."/>
            <person name="Wang B."/>
            <person name="Yu K."/>
            <person name="Liang Q."/>
            <person name="Yang W."/>
            <person name="Lou X."/>
            <person name="Chen J."/>
            <person name="Feng M."/>
            <person name="Jian J."/>
            <person name="Zhang X."/>
            <person name="Luo G."/>
            <person name="Jiang Y."/>
            <person name="Liu J."/>
            <person name="Wang Z."/>
            <person name="Sha Y."/>
            <person name="Zhang B."/>
            <person name="Wu H."/>
            <person name="Tang D."/>
            <person name="Shen Q."/>
            <person name="Xue P."/>
            <person name="Zou S."/>
            <person name="Wang X."/>
            <person name="Liu X."/>
            <person name="Wang F."/>
            <person name="Yang Y."/>
            <person name="An X."/>
            <person name="Dong Z."/>
            <person name="Zhang K."/>
            <person name="Zhang X."/>
            <person name="Luo M.C."/>
            <person name="Dvorak J."/>
            <person name="Tong Y."/>
            <person name="Wang J."/>
            <person name="Yang H."/>
            <person name="Li Z."/>
            <person name="Wang D."/>
            <person name="Zhang A."/>
            <person name="Wang J."/>
        </authorList>
    </citation>
    <scope>NUCLEOTIDE SEQUENCE</scope>
    <source>
        <strain evidence="2">cv. G1812</strain>
    </source>
</reference>
<dbReference type="PANTHER" id="PTHR33103">
    <property type="entry name" value="OS01G0153900 PROTEIN"/>
    <property type="match status" value="1"/>
</dbReference>
<name>A0A8R7R7C8_TRIUA</name>
<dbReference type="Proteomes" id="UP000015106">
    <property type="component" value="Chromosome 7"/>
</dbReference>
<keyword evidence="2" id="KW-1185">Reference proteome</keyword>
<organism evidence="1 2">
    <name type="scientific">Triticum urartu</name>
    <name type="common">Red wild einkorn</name>
    <name type="synonym">Crithodium urartu</name>
    <dbReference type="NCBI Taxonomy" id="4572"/>
    <lineage>
        <taxon>Eukaryota</taxon>
        <taxon>Viridiplantae</taxon>
        <taxon>Streptophyta</taxon>
        <taxon>Embryophyta</taxon>
        <taxon>Tracheophyta</taxon>
        <taxon>Spermatophyta</taxon>
        <taxon>Magnoliopsida</taxon>
        <taxon>Liliopsida</taxon>
        <taxon>Poales</taxon>
        <taxon>Poaceae</taxon>
        <taxon>BOP clade</taxon>
        <taxon>Pooideae</taxon>
        <taxon>Triticodae</taxon>
        <taxon>Triticeae</taxon>
        <taxon>Triticinae</taxon>
        <taxon>Triticum</taxon>
    </lineage>
</organism>
<proteinExistence type="predicted"/>
<dbReference type="AlphaFoldDB" id="A0A8R7R7C8"/>
<evidence type="ECO:0000313" key="2">
    <source>
        <dbReference type="Proteomes" id="UP000015106"/>
    </source>
</evidence>
<dbReference type="EnsemblPlants" id="TuG1812G0700005061.01.T01">
    <property type="protein sequence ID" value="TuG1812G0700005061.01.T01.cds447892"/>
    <property type="gene ID" value="TuG1812G0700005061.01"/>
</dbReference>
<sequence>MATKELPMKLLVDTRAQKVCFPEDDNEVVESLSSLLCIPMSTVINLLTKEHMVGSIGNVLDSLETLDAKYICSGKIKEPFIS</sequence>
<reference evidence="1" key="3">
    <citation type="submission" date="2022-06" db="UniProtKB">
        <authorList>
            <consortium name="EnsemblPlants"/>
        </authorList>
    </citation>
    <scope>IDENTIFICATION</scope>
</reference>
<accession>A0A8R7R7C8</accession>
<evidence type="ECO:0000313" key="1">
    <source>
        <dbReference type="EnsemblPlants" id="TuG1812G0700005061.01.T01.cds447892"/>
    </source>
</evidence>
<dbReference type="Gramene" id="TuG1812G0700005061.01.T01">
    <property type="protein sequence ID" value="TuG1812G0700005061.01.T01.cds447892"/>
    <property type="gene ID" value="TuG1812G0700005061.01"/>
</dbReference>
<dbReference type="Pfam" id="PF05056">
    <property type="entry name" value="DUF674"/>
    <property type="match status" value="1"/>
</dbReference>
<reference evidence="1" key="2">
    <citation type="submission" date="2018-03" db="EMBL/GenBank/DDBJ databases">
        <title>The Triticum urartu genome reveals the dynamic nature of wheat genome evolution.</title>
        <authorList>
            <person name="Ling H."/>
            <person name="Ma B."/>
            <person name="Shi X."/>
            <person name="Liu H."/>
            <person name="Dong L."/>
            <person name="Sun H."/>
            <person name="Cao Y."/>
            <person name="Gao Q."/>
            <person name="Zheng S."/>
            <person name="Li Y."/>
            <person name="Yu Y."/>
            <person name="Du H."/>
            <person name="Qi M."/>
            <person name="Li Y."/>
            <person name="Yu H."/>
            <person name="Cui Y."/>
            <person name="Wang N."/>
            <person name="Chen C."/>
            <person name="Wu H."/>
            <person name="Zhao Y."/>
            <person name="Zhang J."/>
            <person name="Li Y."/>
            <person name="Zhou W."/>
            <person name="Zhang B."/>
            <person name="Hu W."/>
            <person name="Eijk M."/>
            <person name="Tang J."/>
            <person name="Witsenboer H."/>
            <person name="Zhao S."/>
            <person name="Li Z."/>
            <person name="Zhang A."/>
            <person name="Wang D."/>
            <person name="Liang C."/>
        </authorList>
    </citation>
    <scope>NUCLEOTIDE SEQUENCE [LARGE SCALE GENOMIC DNA]</scope>
    <source>
        <strain evidence="1">cv. G1812</strain>
    </source>
</reference>
<dbReference type="InterPro" id="IPR007750">
    <property type="entry name" value="DUF674"/>
</dbReference>